<name>A0A423ERA7_9PSED</name>
<comment type="function">
    <text evidence="12">Cytochrome bo(3) ubiquinol terminal oxidase is the component of the aerobic respiratory chain of E.coli that predominates when cells are grown at high aeration. Has proton pump activity across the membrane in addition to electron transfer, pumping 2 protons/electron.</text>
</comment>
<evidence type="ECO:0000256" key="5">
    <source>
        <dbReference type="ARBA" id="ARBA00022448"/>
    </source>
</evidence>
<dbReference type="GO" id="GO:0015990">
    <property type="term" value="P:electron transport coupled proton transport"/>
    <property type="evidence" value="ECO:0007669"/>
    <property type="project" value="InterPro"/>
</dbReference>
<feature type="transmembrane region" description="Helical" evidence="17">
    <location>
        <begin position="50"/>
        <end position="69"/>
    </location>
</feature>
<keyword evidence="10" id="KW-0560">Oxidoreductase</keyword>
<evidence type="ECO:0000256" key="6">
    <source>
        <dbReference type="ARBA" id="ARBA00022475"/>
    </source>
</evidence>
<gene>
    <name evidence="18" type="ORF">BK648_24095</name>
</gene>
<evidence type="ECO:0000256" key="9">
    <source>
        <dbReference type="ARBA" id="ARBA00022989"/>
    </source>
</evidence>
<keyword evidence="8" id="KW-0249">Electron transport</keyword>
<keyword evidence="11 17" id="KW-0472">Membrane</keyword>
<keyword evidence="9 17" id="KW-1133">Transmembrane helix</keyword>
<evidence type="ECO:0000256" key="2">
    <source>
        <dbReference type="ARBA" id="ARBA00008079"/>
    </source>
</evidence>
<comment type="caution">
    <text evidence="18">The sequence shown here is derived from an EMBL/GenBank/DDBJ whole genome shotgun (WGS) entry which is preliminary data.</text>
</comment>
<proteinExistence type="inferred from homology"/>
<dbReference type="Pfam" id="PF03626">
    <property type="entry name" value="COX4_pro"/>
    <property type="match status" value="1"/>
</dbReference>
<evidence type="ECO:0000256" key="16">
    <source>
        <dbReference type="ARBA" id="ARBA00032185"/>
    </source>
</evidence>
<evidence type="ECO:0000256" key="3">
    <source>
        <dbReference type="ARBA" id="ARBA00011700"/>
    </source>
</evidence>
<keyword evidence="7 17" id="KW-0812">Transmembrane</keyword>
<dbReference type="NCBIfam" id="TIGR02847">
    <property type="entry name" value="CyoD"/>
    <property type="match status" value="1"/>
</dbReference>
<dbReference type="PANTHER" id="PTHR36835:SF1">
    <property type="entry name" value="CYTOCHROME BO(3) UBIQUINOL OXIDASE SUBUNIT 4"/>
    <property type="match status" value="1"/>
</dbReference>
<dbReference type="EMBL" id="MOAY01000081">
    <property type="protein sequence ID" value="ROM33855.1"/>
    <property type="molecule type" value="Genomic_DNA"/>
</dbReference>
<dbReference type="RefSeq" id="WP_123718237.1">
    <property type="nucleotide sequence ID" value="NZ_MOAY01000081.1"/>
</dbReference>
<evidence type="ECO:0000256" key="7">
    <source>
        <dbReference type="ARBA" id="ARBA00022692"/>
    </source>
</evidence>
<dbReference type="GO" id="GO:0009319">
    <property type="term" value="C:cytochrome o ubiquinol oxidase complex"/>
    <property type="evidence" value="ECO:0007669"/>
    <property type="project" value="TreeGrafter"/>
</dbReference>
<feature type="transmembrane region" description="Helical" evidence="17">
    <location>
        <begin position="81"/>
        <end position="102"/>
    </location>
</feature>
<evidence type="ECO:0000256" key="15">
    <source>
        <dbReference type="ARBA" id="ARBA00031887"/>
    </source>
</evidence>
<evidence type="ECO:0000256" key="17">
    <source>
        <dbReference type="SAM" id="Phobius"/>
    </source>
</evidence>
<evidence type="ECO:0000256" key="10">
    <source>
        <dbReference type="ARBA" id="ARBA00023002"/>
    </source>
</evidence>
<organism evidence="18 19">
    <name type="scientific">Pseudomonas poae</name>
    <dbReference type="NCBI Taxonomy" id="200451"/>
    <lineage>
        <taxon>Bacteria</taxon>
        <taxon>Pseudomonadati</taxon>
        <taxon>Pseudomonadota</taxon>
        <taxon>Gammaproteobacteria</taxon>
        <taxon>Pseudomonadales</taxon>
        <taxon>Pseudomonadaceae</taxon>
        <taxon>Pseudomonas</taxon>
    </lineage>
</organism>
<evidence type="ECO:0000256" key="11">
    <source>
        <dbReference type="ARBA" id="ARBA00023136"/>
    </source>
</evidence>
<evidence type="ECO:0000256" key="8">
    <source>
        <dbReference type="ARBA" id="ARBA00022982"/>
    </source>
</evidence>
<evidence type="ECO:0000256" key="13">
    <source>
        <dbReference type="ARBA" id="ARBA00030071"/>
    </source>
</evidence>
<accession>A0A423ERA7</accession>
<evidence type="ECO:0000313" key="18">
    <source>
        <dbReference type="EMBL" id="ROM33855.1"/>
    </source>
</evidence>
<evidence type="ECO:0000256" key="4">
    <source>
        <dbReference type="ARBA" id="ARBA00014689"/>
    </source>
</evidence>
<evidence type="ECO:0000256" key="1">
    <source>
        <dbReference type="ARBA" id="ARBA00004651"/>
    </source>
</evidence>
<evidence type="ECO:0000256" key="14">
    <source>
        <dbReference type="ARBA" id="ARBA00030211"/>
    </source>
</evidence>
<sequence>MYNQSDVKSTAGSSHGNSRIYLVGFVLSLVLTLIPFGMVIFPTLPRSTTSWLVVVSGVVQVFVHFKYFLHLDTAAEQRWNLVALVFTAVIILLLVGLSLWIMNSIHLKMLAH</sequence>
<reference evidence="18 19" key="1">
    <citation type="submission" date="2016-10" db="EMBL/GenBank/DDBJ databases">
        <title>Comparative genome analysis of multiple Pseudomonas spp. focuses on biocontrol and plant growth promoting traits.</title>
        <authorList>
            <person name="Tao X.-Y."/>
            <person name="Taylor C.G."/>
        </authorList>
    </citation>
    <scope>NUCLEOTIDE SEQUENCE [LARGE SCALE GENOMIC DNA]</scope>
    <source>
        <strain evidence="18 19">29G9</strain>
    </source>
</reference>
<protein>
    <recommendedName>
        <fullName evidence="4">Cytochrome bo(3) ubiquinol oxidase subunit 4</fullName>
    </recommendedName>
    <alternativeName>
        <fullName evidence="16">Cytochrome o ubiquinol oxidase subunit 4</fullName>
    </alternativeName>
    <alternativeName>
        <fullName evidence="13">Oxidase bo(3) subunit 4</fullName>
    </alternativeName>
    <alternativeName>
        <fullName evidence="14">Ubiquinol oxidase polypeptide IV</fullName>
    </alternativeName>
    <alternativeName>
        <fullName evidence="15">Ubiquinol oxidase subunit 4</fullName>
    </alternativeName>
</protein>
<dbReference type="InterPro" id="IPR014210">
    <property type="entry name" value="Cyt_o_ubiqinol_oxidase_su4"/>
</dbReference>
<dbReference type="GO" id="GO:0019646">
    <property type="term" value="P:aerobic electron transport chain"/>
    <property type="evidence" value="ECO:0007669"/>
    <property type="project" value="TreeGrafter"/>
</dbReference>
<feature type="transmembrane region" description="Helical" evidence="17">
    <location>
        <begin position="20"/>
        <end position="44"/>
    </location>
</feature>
<dbReference type="PANTHER" id="PTHR36835">
    <property type="entry name" value="CYTOCHROME BO(3) UBIQUINOL OXIDASE SUBUNIT 4"/>
    <property type="match status" value="1"/>
</dbReference>
<dbReference type="AlphaFoldDB" id="A0A423ERA7"/>
<keyword evidence="5" id="KW-0813">Transport</keyword>
<dbReference type="GO" id="GO:0009486">
    <property type="term" value="F:cytochrome bo3 ubiquinol oxidase activity"/>
    <property type="evidence" value="ECO:0007669"/>
    <property type="project" value="InterPro"/>
</dbReference>
<evidence type="ECO:0000313" key="19">
    <source>
        <dbReference type="Proteomes" id="UP000284656"/>
    </source>
</evidence>
<dbReference type="Proteomes" id="UP000284656">
    <property type="component" value="Unassembled WGS sequence"/>
</dbReference>
<dbReference type="GO" id="GO:0005886">
    <property type="term" value="C:plasma membrane"/>
    <property type="evidence" value="ECO:0007669"/>
    <property type="project" value="UniProtKB-SubCell"/>
</dbReference>
<comment type="similarity">
    <text evidence="2">Belongs to the cytochrome c oxidase bacterial subunit 4 family.</text>
</comment>
<comment type="subcellular location">
    <subcellularLocation>
        <location evidence="1">Cell membrane</location>
        <topology evidence="1">Multi-pass membrane protein</topology>
    </subcellularLocation>
</comment>
<keyword evidence="6" id="KW-1003">Cell membrane</keyword>
<dbReference type="GO" id="GO:0015078">
    <property type="term" value="F:proton transmembrane transporter activity"/>
    <property type="evidence" value="ECO:0007669"/>
    <property type="project" value="TreeGrafter"/>
</dbReference>
<evidence type="ECO:0000256" key="12">
    <source>
        <dbReference type="ARBA" id="ARBA00025694"/>
    </source>
</evidence>
<comment type="subunit">
    <text evidence="3">Heterooctamer of two A chains, two B chains, two C chains and two D chains.</text>
</comment>
<dbReference type="InterPro" id="IPR005171">
    <property type="entry name" value="Cyt_c_oxidase_su4_prok"/>
</dbReference>
<dbReference type="InterPro" id="IPR050968">
    <property type="entry name" value="Cytochrome_c_oxidase_bac_sub4"/>
</dbReference>